<dbReference type="KEGG" id="swd:Swoo_2408"/>
<evidence type="ECO:0000256" key="4">
    <source>
        <dbReference type="ARBA" id="ARBA00022837"/>
    </source>
</evidence>
<evidence type="ECO:0000256" key="2">
    <source>
        <dbReference type="ARBA" id="ARBA00022723"/>
    </source>
</evidence>
<accession>B1KFX9</accession>
<keyword evidence="3" id="KW-0378">Hydrolase</keyword>
<dbReference type="InterPro" id="IPR017850">
    <property type="entry name" value="Alkaline_phosphatase_core_sf"/>
</dbReference>
<name>B1KFX9_SHEWM</name>
<dbReference type="PROSITE" id="PS00149">
    <property type="entry name" value="SULFATASE_2"/>
    <property type="match status" value="1"/>
</dbReference>
<dbReference type="GO" id="GO:0046872">
    <property type="term" value="F:metal ion binding"/>
    <property type="evidence" value="ECO:0007669"/>
    <property type="project" value="UniProtKB-KW"/>
</dbReference>
<feature type="domain" description="Sulfatase N-terminal" evidence="5">
    <location>
        <begin position="63"/>
        <end position="420"/>
    </location>
</feature>
<dbReference type="Gene3D" id="3.40.720.10">
    <property type="entry name" value="Alkaline Phosphatase, subunit A"/>
    <property type="match status" value="1"/>
</dbReference>
<organism evidence="6 7">
    <name type="scientific">Shewanella woodyi (strain ATCC 51908 / MS32)</name>
    <dbReference type="NCBI Taxonomy" id="392500"/>
    <lineage>
        <taxon>Bacteria</taxon>
        <taxon>Pseudomonadati</taxon>
        <taxon>Pseudomonadota</taxon>
        <taxon>Gammaproteobacteria</taxon>
        <taxon>Alteromonadales</taxon>
        <taxon>Shewanellaceae</taxon>
        <taxon>Shewanella</taxon>
    </lineage>
</organism>
<dbReference type="EMBL" id="CP000961">
    <property type="protein sequence ID" value="ACA86686.1"/>
    <property type="molecule type" value="Genomic_DNA"/>
</dbReference>
<evidence type="ECO:0000259" key="5">
    <source>
        <dbReference type="Pfam" id="PF00884"/>
    </source>
</evidence>
<dbReference type="Proteomes" id="UP000002168">
    <property type="component" value="Chromosome"/>
</dbReference>
<proteinExistence type="inferred from homology"/>
<dbReference type="eggNOG" id="COG3119">
    <property type="taxonomic scope" value="Bacteria"/>
</dbReference>
<dbReference type="InterPro" id="IPR000917">
    <property type="entry name" value="Sulfatase_N"/>
</dbReference>
<keyword evidence="7" id="KW-1185">Reference proteome</keyword>
<dbReference type="PANTHER" id="PTHR42693:SF33">
    <property type="entry name" value="ARYLSULFATASE"/>
    <property type="match status" value="1"/>
</dbReference>
<comment type="similarity">
    <text evidence="1">Belongs to the sulfatase family.</text>
</comment>
<dbReference type="InterPro" id="IPR050738">
    <property type="entry name" value="Sulfatase"/>
</dbReference>
<keyword evidence="4" id="KW-0106">Calcium</keyword>
<dbReference type="InterPro" id="IPR024607">
    <property type="entry name" value="Sulfatase_CS"/>
</dbReference>
<dbReference type="CDD" id="cd16144">
    <property type="entry name" value="ARS_like"/>
    <property type="match status" value="1"/>
</dbReference>
<dbReference type="AlphaFoldDB" id="B1KFX9"/>
<dbReference type="GO" id="GO:0004065">
    <property type="term" value="F:arylsulfatase activity"/>
    <property type="evidence" value="ECO:0007669"/>
    <property type="project" value="TreeGrafter"/>
</dbReference>
<dbReference type="STRING" id="392500.Swoo_2408"/>
<evidence type="ECO:0000313" key="6">
    <source>
        <dbReference type="EMBL" id="ACA86686.1"/>
    </source>
</evidence>
<dbReference type="Pfam" id="PF00884">
    <property type="entry name" value="Sulfatase"/>
    <property type="match status" value="1"/>
</dbReference>
<evidence type="ECO:0000256" key="3">
    <source>
        <dbReference type="ARBA" id="ARBA00022801"/>
    </source>
</evidence>
<reference evidence="6 7" key="1">
    <citation type="submission" date="2008-02" db="EMBL/GenBank/DDBJ databases">
        <title>Complete sequence of Shewanella woodyi ATCC 51908.</title>
        <authorList>
            <consortium name="US DOE Joint Genome Institute"/>
            <person name="Copeland A."/>
            <person name="Lucas S."/>
            <person name="Lapidus A."/>
            <person name="Glavina del Rio T."/>
            <person name="Dalin E."/>
            <person name="Tice H."/>
            <person name="Bruce D."/>
            <person name="Goodwin L."/>
            <person name="Pitluck S."/>
            <person name="Sims D."/>
            <person name="Brettin T."/>
            <person name="Detter J.C."/>
            <person name="Han C."/>
            <person name="Kuske C.R."/>
            <person name="Schmutz J."/>
            <person name="Larimer F."/>
            <person name="Land M."/>
            <person name="Hauser L."/>
            <person name="Kyrpides N."/>
            <person name="Lykidis A."/>
            <person name="Zhao J.-S."/>
            <person name="Richardson P."/>
        </authorList>
    </citation>
    <scope>NUCLEOTIDE SEQUENCE [LARGE SCALE GENOMIC DNA]</scope>
    <source>
        <strain evidence="7">ATCC 51908 / MS32</strain>
    </source>
</reference>
<evidence type="ECO:0000313" key="7">
    <source>
        <dbReference type="Proteomes" id="UP000002168"/>
    </source>
</evidence>
<sequence length="548" mass="60900" precursor="true">MWKKIALYSVALIVLSAALLWTFRFDVLVTLASKKSKKPVAENQEINWQKGPEQKDSTKTDLPNIVLILADDMGINDVSTFGGGMIETPNIDKLAAKGALFTNGYSGHANCAPSRAALLTGRDATRTGYDTTPIPDGMSRIIAAIENNEDNGRPEMSYSAEADATNPTYDNRGLPGSEILIPEILKESGYHTMHIGKWHLGRSPEMMPNAQGFDESLMMDSGLYLPVDHPESVNAPVESSGLDRFIWATMRYSVNWNGGEIFKPNGYLTDYFTEEAEKAIEANANRPFFLYLAHWGPHNPVQAKRADYEAVGDIQPHNKRVYAAMLRSIDRSVERVMAKLEKQGIADNTIVILSSDNGGADYVAINDLNKPYRGWKNTFFEGGIRVPFSVTWPNVIDESTVIEEPVNHIDLMPTIINMANADLPQDREIDGVDIAPLWQGQPELERPQNAMFWFTGDYRVVQSKGWKLQQNPKSGQTFLHNLNVDPTEQKNLADSESAKLAELTKLIDAHFANAVDVIGESTIAAPITIDKHLGERMTEGDTYVIWNN</sequence>
<evidence type="ECO:0000256" key="1">
    <source>
        <dbReference type="ARBA" id="ARBA00008779"/>
    </source>
</evidence>
<keyword evidence="2" id="KW-0479">Metal-binding</keyword>
<dbReference type="HOGENOM" id="CLU_006332_10_4_6"/>
<dbReference type="SUPFAM" id="SSF53649">
    <property type="entry name" value="Alkaline phosphatase-like"/>
    <property type="match status" value="1"/>
</dbReference>
<dbReference type="RefSeq" id="WP_012325028.1">
    <property type="nucleotide sequence ID" value="NC_010506.1"/>
</dbReference>
<protein>
    <submittedName>
        <fullName evidence="6">Sulfatase</fullName>
    </submittedName>
</protein>
<gene>
    <name evidence="6" type="ordered locus">Swoo_2408</name>
</gene>
<dbReference type="PANTHER" id="PTHR42693">
    <property type="entry name" value="ARYLSULFATASE FAMILY MEMBER"/>
    <property type="match status" value="1"/>
</dbReference>